<evidence type="ECO:0000256" key="1">
    <source>
        <dbReference type="SAM" id="MobiDB-lite"/>
    </source>
</evidence>
<evidence type="ECO:0000259" key="2">
    <source>
        <dbReference type="Pfam" id="PF11160"/>
    </source>
</evidence>
<dbReference type="Proteomes" id="UP000321287">
    <property type="component" value="Unassembled WGS sequence"/>
</dbReference>
<accession>A0AAN4R148</accession>
<organism evidence="3 4">
    <name type="scientific">Asaia bogorensis NBRC 16594</name>
    <dbReference type="NCBI Taxonomy" id="1231624"/>
    <lineage>
        <taxon>Bacteria</taxon>
        <taxon>Pseudomonadati</taxon>
        <taxon>Pseudomonadota</taxon>
        <taxon>Alphaproteobacteria</taxon>
        <taxon>Acetobacterales</taxon>
        <taxon>Acetobacteraceae</taxon>
        <taxon>Asaia</taxon>
    </lineage>
</organism>
<dbReference type="EMBL" id="BJVS01000001">
    <property type="protein sequence ID" value="GEL52280.1"/>
    <property type="molecule type" value="Genomic_DNA"/>
</dbReference>
<sequence length="106" mass="11579">MSAQLVRQATFVPRPAFGLHGIFLSNRPPGQVRTGIMSAKDFKKGDDVTWKTSNGETEGHVVKTVTKPMKIKSNEVKASKDNPKIVVESDKTGAKAAHKPDTLHKK</sequence>
<evidence type="ECO:0000313" key="4">
    <source>
        <dbReference type="Proteomes" id="UP000321287"/>
    </source>
</evidence>
<dbReference type="AlphaFoldDB" id="A0AAN4R148"/>
<keyword evidence="4" id="KW-1185">Reference proteome</keyword>
<reference evidence="3 4" key="1">
    <citation type="submission" date="2019-07" db="EMBL/GenBank/DDBJ databases">
        <title>Whole genome shotgun sequence of Asaia bogorensis NBRC 16594.</title>
        <authorList>
            <person name="Hosoyama A."/>
            <person name="Uohara A."/>
            <person name="Ohji S."/>
            <person name="Ichikawa N."/>
        </authorList>
    </citation>
    <scope>NUCLEOTIDE SEQUENCE [LARGE SCALE GENOMIC DNA]</scope>
    <source>
        <strain evidence="3 4">NBRC 16594</strain>
    </source>
</reference>
<evidence type="ECO:0000313" key="3">
    <source>
        <dbReference type="EMBL" id="GEL52280.1"/>
    </source>
</evidence>
<dbReference type="InterPro" id="IPR021331">
    <property type="entry name" value="Hva1_TUDOR"/>
</dbReference>
<proteinExistence type="predicted"/>
<dbReference type="Pfam" id="PF11160">
    <property type="entry name" value="Hva1_TUDOR"/>
    <property type="match status" value="1"/>
</dbReference>
<dbReference type="Gene3D" id="2.30.30.1060">
    <property type="match status" value="1"/>
</dbReference>
<protein>
    <recommendedName>
        <fullName evidence="2">Hypervirulence associated protein TUDOR domain-containing protein</fullName>
    </recommendedName>
</protein>
<gene>
    <name evidence="3" type="ORF">ABO01nite_02870</name>
</gene>
<name>A0AAN4R148_9PROT</name>
<feature type="region of interest" description="Disordered" evidence="1">
    <location>
        <begin position="76"/>
        <end position="106"/>
    </location>
</feature>
<comment type="caution">
    <text evidence="3">The sequence shown here is derived from an EMBL/GenBank/DDBJ whole genome shotgun (WGS) entry which is preliminary data.</text>
</comment>
<feature type="domain" description="Hypervirulence associated protein TUDOR" evidence="2">
    <location>
        <begin position="45"/>
        <end position="103"/>
    </location>
</feature>